<evidence type="ECO:0000313" key="2">
    <source>
        <dbReference type="Proteomes" id="UP000664477"/>
    </source>
</evidence>
<reference evidence="1" key="1">
    <citation type="submission" date="2021-03" db="EMBL/GenBank/DDBJ databases">
        <title>Molecular epidemiology and mechanisms of colistin and carbapenem resistance in Enterobacteriaceae from clinical isolates, the environment and porcine samples in Pretoria, South Africa.</title>
        <authorList>
            <person name="Bogoshi D."/>
            <person name="Mbelle N.M."/>
            <person name="Naidoo V."/>
            <person name="Osei Sekyere J."/>
        </authorList>
    </citation>
    <scope>NUCLEOTIDE SEQUENCE</scope>
    <source>
        <strain evidence="1">C052</strain>
    </source>
</reference>
<evidence type="ECO:0000313" key="1">
    <source>
        <dbReference type="EMBL" id="MBO1915961.1"/>
    </source>
</evidence>
<comment type="caution">
    <text evidence="1">The sequence shown here is derived from an EMBL/GenBank/DDBJ whole genome shotgun (WGS) entry which is preliminary data.</text>
</comment>
<name>A0A939NBG1_PRORE</name>
<gene>
    <name evidence="1" type="ORF">J4727_04910</name>
</gene>
<protein>
    <submittedName>
        <fullName evidence="1">Uncharacterized protein</fullName>
    </submittedName>
</protein>
<dbReference type="EMBL" id="JAGETQ010000016">
    <property type="protein sequence ID" value="MBO1915961.1"/>
    <property type="molecule type" value="Genomic_DNA"/>
</dbReference>
<organism evidence="1 2">
    <name type="scientific">Providencia rettgeri</name>
    <dbReference type="NCBI Taxonomy" id="587"/>
    <lineage>
        <taxon>Bacteria</taxon>
        <taxon>Pseudomonadati</taxon>
        <taxon>Pseudomonadota</taxon>
        <taxon>Gammaproteobacteria</taxon>
        <taxon>Enterobacterales</taxon>
        <taxon>Morganellaceae</taxon>
        <taxon>Providencia</taxon>
    </lineage>
</organism>
<proteinExistence type="predicted"/>
<sequence length="36" mass="4163">MCYLHYSMVFSGQPDGIIDKLVKVIEEDKGFDLKEN</sequence>
<dbReference type="AlphaFoldDB" id="A0A939NBG1"/>
<dbReference type="Proteomes" id="UP000664477">
    <property type="component" value="Unassembled WGS sequence"/>
</dbReference>
<accession>A0A939NBG1</accession>